<proteinExistence type="predicted"/>
<evidence type="ECO:0000313" key="1">
    <source>
        <dbReference type="EMBL" id="MDE1657245.1"/>
    </source>
</evidence>
<evidence type="ECO:0000313" key="2">
    <source>
        <dbReference type="Proteomes" id="UP001219297"/>
    </source>
</evidence>
<sequence length="194" mass="20905">MAIMNSVFGLVVSGLLTITSTVAPVDVGEIGVGPQGAPNSYQSARELTHDEIEETAKRSGIENVEIIPRQSFTGVDIQGENDISNIETRWLQTFACQSTAGFTNTCSDHIAHISNSFELRYSWWAQTSSNANVTGRGYEWGKETWRGGGNGKHGSFVVPWYTSGGNGSKVSVAANKTVRVRSMSAPLGTYVIVQ</sequence>
<dbReference type="RefSeq" id="WP_274778683.1">
    <property type="nucleotide sequence ID" value="NZ_JARBHI010000036.1"/>
</dbReference>
<dbReference type="Proteomes" id="UP001219297">
    <property type="component" value="Unassembled WGS sequence"/>
</dbReference>
<accession>A0ABT5V9F7</accession>
<gene>
    <name evidence="1" type="ORF">PWJ81_09255</name>
</gene>
<name>A0ABT5V9F7_9ACTO</name>
<comment type="caution">
    <text evidence="1">The sequence shown here is derived from an EMBL/GenBank/DDBJ whole genome shotgun (WGS) entry which is preliminary data.</text>
</comment>
<organism evidence="1 2">
    <name type="scientific">Actinotignum sanguinis</name>
    <dbReference type="NCBI Taxonomy" id="1445614"/>
    <lineage>
        <taxon>Bacteria</taxon>
        <taxon>Bacillati</taxon>
        <taxon>Actinomycetota</taxon>
        <taxon>Actinomycetes</taxon>
        <taxon>Actinomycetales</taxon>
        <taxon>Actinomycetaceae</taxon>
        <taxon>Actinotignum</taxon>
    </lineage>
</organism>
<dbReference type="EMBL" id="JARBHI010000036">
    <property type="protein sequence ID" value="MDE1657245.1"/>
    <property type="molecule type" value="Genomic_DNA"/>
</dbReference>
<protein>
    <submittedName>
        <fullName evidence="1">Uncharacterized protein</fullName>
    </submittedName>
</protein>
<keyword evidence="2" id="KW-1185">Reference proteome</keyword>
<reference evidence="1 2" key="1">
    <citation type="submission" date="2023-02" db="EMBL/GenBank/DDBJ databases">
        <title>Defining the Infant Male Urobiome and Moving Towards Mechanisms in Urobiome Research.</title>
        <authorList>
            <person name="Reasoner S."/>
            <person name="Flores V."/>
            <person name="Van Horn G."/>
            <person name="Morales G."/>
            <person name="Peard L."/>
            <person name="Abelson B."/>
            <person name="Manuel C."/>
            <person name="Lee J."/>
            <person name="Baker B."/>
            <person name="Williams T."/>
            <person name="Schmitz J."/>
            <person name="Clayton D."/>
            <person name="Hadjifrangiskou M."/>
        </authorList>
    </citation>
    <scope>NUCLEOTIDE SEQUENCE [LARGE SCALE GENOMIC DNA]</scope>
    <source>
        <strain evidence="1 2">AS1053</strain>
    </source>
</reference>